<sequence length="168" mass="18900">KAPVDTEVAIHRIRITLTSRNVKSLEKVINRDLIRGAKEKNLKVKGPVLLRHRQTGSGKWKPRSFPIQMRLYATRALFPQVVQVIPDKPVEPSVPCLVGRDGKPLMRNGVLEGHPSEDELFEEDDLDMSLLPQNVKITTSLLPLSHILNVCGPNANSRLHGFLFVRSF</sequence>
<protein>
    <submittedName>
        <fullName evidence="1">Uncharacterized protein</fullName>
    </submittedName>
</protein>
<dbReference type="InterPro" id="IPR001848">
    <property type="entry name" value="Ribosomal_uS10"/>
</dbReference>
<dbReference type="Proteomes" id="UP000261380">
    <property type="component" value="Unplaced"/>
</dbReference>
<evidence type="ECO:0000313" key="2">
    <source>
        <dbReference type="Proteomes" id="UP000261380"/>
    </source>
</evidence>
<proteinExistence type="predicted"/>
<dbReference type="Ensembl" id="ENSXCOT00000005074.1">
    <property type="protein sequence ID" value="ENSXCOP00000005014.1"/>
    <property type="gene ID" value="ENSXCOG00000003933.1"/>
</dbReference>
<dbReference type="GO" id="GO:0003735">
    <property type="term" value="F:structural constituent of ribosome"/>
    <property type="evidence" value="ECO:0007669"/>
    <property type="project" value="InterPro"/>
</dbReference>
<reference evidence="1" key="1">
    <citation type="submission" date="2025-08" db="UniProtKB">
        <authorList>
            <consortium name="Ensembl"/>
        </authorList>
    </citation>
    <scope>IDENTIFICATION</scope>
</reference>
<reference evidence="1" key="2">
    <citation type="submission" date="2025-09" db="UniProtKB">
        <authorList>
            <consortium name="Ensembl"/>
        </authorList>
    </citation>
    <scope>IDENTIFICATION</scope>
</reference>
<dbReference type="InterPro" id="IPR036838">
    <property type="entry name" value="Ribosomal_uS10_dom_sf"/>
</dbReference>
<name>A0A3B5LAW8_9TELE</name>
<dbReference type="GO" id="GO:0006412">
    <property type="term" value="P:translation"/>
    <property type="evidence" value="ECO:0007669"/>
    <property type="project" value="InterPro"/>
</dbReference>
<dbReference type="GeneTree" id="ENSGT00940000164689"/>
<dbReference type="AlphaFoldDB" id="A0A3B5LAW8"/>
<dbReference type="GO" id="GO:0005840">
    <property type="term" value="C:ribosome"/>
    <property type="evidence" value="ECO:0007669"/>
    <property type="project" value="InterPro"/>
</dbReference>
<keyword evidence="2" id="KW-1185">Reference proteome</keyword>
<evidence type="ECO:0000313" key="1">
    <source>
        <dbReference type="Ensembl" id="ENSXCOP00000005014.1"/>
    </source>
</evidence>
<dbReference type="SUPFAM" id="SSF54999">
    <property type="entry name" value="Ribosomal protein S10"/>
    <property type="match status" value="1"/>
</dbReference>
<dbReference type="Gene3D" id="3.30.70.600">
    <property type="entry name" value="Ribosomal protein S10 domain"/>
    <property type="match status" value="1"/>
</dbReference>
<dbReference type="PANTHER" id="PTHR11700">
    <property type="entry name" value="30S RIBOSOMAL PROTEIN S10 FAMILY MEMBER"/>
    <property type="match status" value="1"/>
</dbReference>
<organism evidence="1 2">
    <name type="scientific">Xiphophorus couchianus</name>
    <name type="common">Monterrey platyfish</name>
    <dbReference type="NCBI Taxonomy" id="32473"/>
    <lineage>
        <taxon>Eukaryota</taxon>
        <taxon>Metazoa</taxon>
        <taxon>Chordata</taxon>
        <taxon>Craniata</taxon>
        <taxon>Vertebrata</taxon>
        <taxon>Euteleostomi</taxon>
        <taxon>Actinopterygii</taxon>
        <taxon>Neopterygii</taxon>
        <taxon>Teleostei</taxon>
        <taxon>Neoteleostei</taxon>
        <taxon>Acanthomorphata</taxon>
        <taxon>Ovalentaria</taxon>
        <taxon>Atherinomorphae</taxon>
        <taxon>Cyprinodontiformes</taxon>
        <taxon>Poeciliidae</taxon>
        <taxon>Poeciliinae</taxon>
        <taxon>Xiphophorus</taxon>
    </lineage>
</organism>
<accession>A0A3B5LAW8</accession>